<dbReference type="GO" id="GO:0002047">
    <property type="term" value="P:phenazine biosynthetic process"/>
    <property type="evidence" value="ECO:0007669"/>
    <property type="project" value="TreeGrafter"/>
</dbReference>
<dbReference type="NCBIfam" id="TIGR00566">
    <property type="entry name" value="trpG_papA"/>
    <property type="match status" value="1"/>
</dbReference>
<evidence type="ECO:0000313" key="7">
    <source>
        <dbReference type="Proteomes" id="UP000287198"/>
    </source>
</evidence>
<evidence type="ECO:0000256" key="4">
    <source>
        <dbReference type="ARBA" id="ARBA00047683"/>
    </source>
</evidence>
<dbReference type="Pfam" id="PF00117">
    <property type="entry name" value="GATase"/>
    <property type="match status" value="1"/>
</dbReference>
<sequence>MKPARIVMIDNIDSFSYNLVDELRQLGYPLVVYRNTVAMSTLQRSLDAYQGPQLICLSPGPGHPQQAGNLMQVIDYAKGRYPLLGICLGFQALLEAYGAQVRRCGETVHGKSSTVSCRKHPIFADLPQQLPVARYHSLAGYELPESIELLADFQSTGSSGTESIPMAAYFAAHRAVGFQFHPESILTGRGSQLLAQTIEFLFRTEQQ</sequence>
<proteinExistence type="predicted"/>
<dbReference type="CDD" id="cd01743">
    <property type="entry name" value="GATase1_Anthranilate_Synthase"/>
    <property type="match status" value="1"/>
</dbReference>
<dbReference type="InterPro" id="IPR017926">
    <property type="entry name" value="GATASE"/>
</dbReference>
<dbReference type="InterPro" id="IPR006221">
    <property type="entry name" value="TrpG/PapA_dom"/>
</dbReference>
<dbReference type="GO" id="GO:0004049">
    <property type="term" value="F:anthranilate synthase activity"/>
    <property type="evidence" value="ECO:0007669"/>
    <property type="project" value="UniProtKB-EC"/>
</dbReference>
<dbReference type="PRINTS" id="PR00099">
    <property type="entry name" value="CPSGATASE"/>
</dbReference>
<evidence type="ECO:0000259" key="5">
    <source>
        <dbReference type="Pfam" id="PF00117"/>
    </source>
</evidence>
<keyword evidence="2" id="KW-0315">Glutamine amidotransferase</keyword>
<dbReference type="AlphaFoldDB" id="A0A432XZZ3"/>
<name>A0A432XZZ3_9GAMM</name>
<dbReference type="OrthoDB" id="9786812at2"/>
<dbReference type="Proteomes" id="UP000287198">
    <property type="component" value="Unassembled WGS sequence"/>
</dbReference>
<dbReference type="GO" id="GO:0000162">
    <property type="term" value="P:L-tryptophan biosynthetic process"/>
    <property type="evidence" value="ECO:0007669"/>
    <property type="project" value="TreeGrafter"/>
</dbReference>
<dbReference type="EC" id="4.1.3.27" evidence="1"/>
<dbReference type="PANTHER" id="PTHR43418:SF2">
    <property type="entry name" value="BIFUNCTIONAL PROTEIN TRPGD"/>
    <property type="match status" value="1"/>
</dbReference>
<comment type="caution">
    <text evidence="6">The sequence shown here is derived from an EMBL/GenBank/DDBJ whole genome shotgun (WGS) entry which is preliminary data.</text>
</comment>
<dbReference type="SUPFAM" id="SSF52317">
    <property type="entry name" value="Class I glutamine amidotransferase-like"/>
    <property type="match status" value="1"/>
</dbReference>
<feature type="domain" description="Glutamine amidotransferase" evidence="5">
    <location>
        <begin position="7"/>
        <end position="197"/>
    </location>
</feature>
<dbReference type="GO" id="GO:0004048">
    <property type="term" value="F:anthranilate phosphoribosyltransferase activity"/>
    <property type="evidence" value="ECO:0007669"/>
    <property type="project" value="TreeGrafter"/>
</dbReference>
<keyword evidence="7" id="KW-1185">Reference proteome</keyword>
<gene>
    <name evidence="6" type="ORF">CWI69_02325</name>
</gene>
<reference evidence="7" key="1">
    <citation type="journal article" date="2018" name="Front. Microbiol.">
        <title>Genome-Based Analysis Reveals the Taxonomy and Diversity of the Family Idiomarinaceae.</title>
        <authorList>
            <person name="Liu Y."/>
            <person name="Lai Q."/>
            <person name="Shao Z."/>
        </authorList>
    </citation>
    <scope>NUCLEOTIDE SEQUENCE [LARGE SCALE GENOMIC DNA]</scope>
    <source>
        <strain evidence="7">BH195</strain>
    </source>
</reference>
<evidence type="ECO:0000256" key="1">
    <source>
        <dbReference type="ARBA" id="ARBA00012266"/>
    </source>
</evidence>
<dbReference type="PRINTS" id="PR00097">
    <property type="entry name" value="ANTSNTHASEII"/>
</dbReference>
<evidence type="ECO:0000256" key="2">
    <source>
        <dbReference type="ARBA" id="ARBA00022962"/>
    </source>
</evidence>
<evidence type="ECO:0000256" key="3">
    <source>
        <dbReference type="ARBA" id="ARBA00023239"/>
    </source>
</evidence>
<evidence type="ECO:0000313" key="6">
    <source>
        <dbReference type="EMBL" id="RUO54273.1"/>
    </source>
</evidence>
<dbReference type="Gene3D" id="3.40.50.880">
    <property type="match status" value="1"/>
</dbReference>
<keyword evidence="3" id="KW-0456">Lyase</keyword>
<dbReference type="PROSITE" id="PS51273">
    <property type="entry name" value="GATASE_TYPE_1"/>
    <property type="match status" value="1"/>
</dbReference>
<dbReference type="PANTHER" id="PTHR43418">
    <property type="entry name" value="MULTIFUNCTIONAL TRYPTOPHAN BIOSYNTHESIS PROTEIN-RELATED"/>
    <property type="match status" value="1"/>
</dbReference>
<protein>
    <recommendedName>
        <fullName evidence="1">anthranilate synthase</fullName>
        <ecNumber evidence="1">4.1.3.27</ecNumber>
    </recommendedName>
</protein>
<dbReference type="PRINTS" id="PR00096">
    <property type="entry name" value="GATASE"/>
</dbReference>
<organism evidence="6 7">
    <name type="scientific">Pseudidiomarina halophila</name>
    <dbReference type="NCBI Taxonomy" id="1449799"/>
    <lineage>
        <taxon>Bacteria</taxon>
        <taxon>Pseudomonadati</taxon>
        <taxon>Pseudomonadota</taxon>
        <taxon>Gammaproteobacteria</taxon>
        <taxon>Alteromonadales</taxon>
        <taxon>Idiomarinaceae</taxon>
        <taxon>Pseudidiomarina</taxon>
    </lineage>
</organism>
<dbReference type="RefSeq" id="WP_126761514.1">
    <property type="nucleotide sequence ID" value="NZ_JBHLTZ010000004.1"/>
</dbReference>
<accession>A0A432XZZ3</accession>
<dbReference type="EMBL" id="PIPW01000001">
    <property type="protein sequence ID" value="RUO54273.1"/>
    <property type="molecule type" value="Genomic_DNA"/>
</dbReference>
<dbReference type="InterPro" id="IPR029062">
    <property type="entry name" value="Class_I_gatase-like"/>
</dbReference>
<dbReference type="GO" id="GO:0005829">
    <property type="term" value="C:cytosol"/>
    <property type="evidence" value="ECO:0007669"/>
    <property type="project" value="TreeGrafter"/>
</dbReference>
<comment type="catalytic activity">
    <reaction evidence="4">
        <text>chorismate + L-glutamine = anthranilate + pyruvate + L-glutamate + H(+)</text>
        <dbReference type="Rhea" id="RHEA:21732"/>
        <dbReference type="ChEBI" id="CHEBI:15361"/>
        <dbReference type="ChEBI" id="CHEBI:15378"/>
        <dbReference type="ChEBI" id="CHEBI:16567"/>
        <dbReference type="ChEBI" id="CHEBI:29748"/>
        <dbReference type="ChEBI" id="CHEBI:29985"/>
        <dbReference type="ChEBI" id="CHEBI:58359"/>
        <dbReference type="EC" id="4.1.3.27"/>
    </reaction>
</comment>
<dbReference type="InterPro" id="IPR050472">
    <property type="entry name" value="Anth_synth/Amidotransfase"/>
</dbReference>